<evidence type="ECO:0000256" key="2">
    <source>
        <dbReference type="ARBA" id="ARBA00023270"/>
    </source>
</evidence>
<dbReference type="EMBL" id="JAFJZZ010000001">
    <property type="protein sequence ID" value="MBN7772627.1"/>
    <property type="molecule type" value="Genomic_DNA"/>
</dbReference>
<evidence type="ECO:0000313" key="4">
    <source>
        <dbReference type="EMBL" id="MBN7772627.1"/>
    </source>
</evidence>
<dbReference type="SMART" id="SM01133">
    <property type="entry name" value="DeoC"/>
    <property type="match status" value="1"/>
</dbReference>
<dbReference type="InterPro" id="IPR011343">
    <property type="entry name" value="DeoC"/>
</dbReference>
<dbReference type="SUPFAM" id="SSF51569">
    <property type="entry name" value="Aldolase"/>
    <property type="match status" value="1"/>
</dbReference>
<dbReference type="GO" id="GO:0009264">
    <property type="term" value="P:deoxyribonucleotide catabolic process"/>
    <property type="evidence" value="ECO:0007669"/>
    <property type="project" value="UniProtKB-UniRule"/>
</dbReference>
<dbReference type="CDD" id="cd00959">
    <property type="entry name" value="DeoC"/>
    <property type="match status" value="1"/>
</dbReference>
<dbReference type="AlphaFoldDB" id="A0A939D7Q5"/>
<dbReference type="PANTHER" id="PTHR10889">
    <property type="entry name" value="DEOXYRIBOSE-PHOSPHATE ALDOLASE"/>
    <property type="match status" value="1"/>
</dbReference>
<organism evidence="4 5">
    <name type="scientific">Clostridium aminobutyricum</name>
    <dbReference type="NCBI Taxonomy" id="33953"/>
    <lineage>
        <taxon>Bacteria</taxon>
        <taxon>Bacillati</taxon>
        <taxon>Bacillota</taxon>
        <taxon>Clostridia</taxon>
        <taxon>Eubacteriales</taxon>
        <taxon>Clostridiaceae</taxon>
        <taxon>Clostridium</taxon>
    </lineage>
</organism>
<sequence>MKEYRKQVLTVKDIAYMMDPSVLKLDTSYEDVYALVDACKKYDFGSCFAWPGYYPLLSSLLKDTNTSFGTSLSFPSGQEATHTKVQQAEWFMTMDPVEVDMVMNVGWLKSKRYDEVLADIKAVREATKGASLKVIIEAMVLTDEEIEKACELSIEAGADYVKSGTGFSSDPTTVHHVQVMHKAIAGRAKLKVAGGVRSLDTLLKMYKAGADRFGIGLISAVSIIEEAIAIGHDIDMDTIQVD</sequence>
<dbReference type="Pfam" id="PF01791">
    <property type="entry name" value="DeoC"/>
    <property type="match status" value="1"/>
</dbReference>
<dbReference type="EC" id="4.1.2.4" evidence="3"/>
<keyword evidence="2" id="KW-0704">Schiff base</keyword>
<keyword evidence="5" id="KW-1185">Reference proteome</keyword>
<reference evidence="4" key="1">
    <citation type="submission" date="2021-02" db="EMBL/GenBank/DDBJ databases">
        <title>Abyssanaerobacter marinus gen.nov., sp., nov, anaerobic bacterium isolated from the Onnuri vent field of Indian Ocean and suggestion of Mogibacteriaceae fam. nov., and proposal of reclassification of ambiguous this family's genus member.</title>
        <authorList>
            <person name="Kim Y.J."/>
            <person name="Yang J.-A."/>
        </authorList>
    </citation>
    <scope>NUCLEOTIDE SEQUENCE</scope>
    <source>
        <strain evidence="4">DSM 2634</strain>
    </source>
</reference>
<dbReference type="Proteomes" id="UP000664545">
    <property type="component" value="Unassembled WGS sequence"/>
</dbReference>
<comment type="caution">
    <text evidence="4">The sequence shown here is derived from an EMBL/GenBank/DDBJ whole genome shotgun (WGS) entry which is preliminary data.</text>
</comment>
<keyword evidence="1" id="KW-0963">Cytoplasm</keyword>
<dbReference type="NCBIfam" id="TIGR00126">
    <property type="entry name" value="deoC"/>
    <property type="match status" value="1"/>
</dbReference>
<evidence type="ECO:0000256" key="3">
    <source>
        <dbReference type="NCBIfam" id="TIGR00126"/>
    </source>
</evidence>
<gene>
    <name evidence="4" type="primary">deoC</name>
    <name evidence="4" type="ORF">JYB65_04565</name>
</gene>
<proteinExistence type="predicted"/>
<dbReference type="PANTHER" id="PTHR10889:SF1">
    <property type="entry name" value="DEOXYRIBOSE-PHOSPHATE ALDOLASE"/>
    <property type="match status" value="1"/>
</dbReference>
<dbReference type="Gene3D" id="3.20.20.70">
    <property type="entry name" value="Aldolase class I"/>
    <property type="match status" value="1"/>
</dbReference>
<dbReference type="RefSeq" id="WP_206581415.1">
    <property type="nucleotide sequence ID" value="NZ_JAFJZZ010000001.1"/>
</dbReference>
<dbReference type="GO" id="GO:0004139">
    <property type="term" value="F:deoxyribose-phosphate aldolase activity"/>
    <property type="evidence" value="ECO:0007669"/>
    <property type="project" value="UniProtKB-UniRule"/>
</dbReference>
<keyword evidence="4" id="KW-0456">Lyase</keyword>
<accession>A0A939D7Q5</accession>
<protein>
    <recommendedName>
        <fullName evidence="3">Deoxyribose-phosphate aldolase</fullName>
        <ecNumber evidence="3">4.1.2.4</ecNumber>
    </recommendedName>
</protein>
<dbReference type="GO" id="GO:0005737">
    <property type="term" value="C:cytoplasm"/>
    <property type="evidence" value="ECO:0007669"/>
    <property type="project" value="InterPro"/>
</dbReference>
<name>A0A939D7Q5_CLOAM</name>
<dbReference type="InterPro" id="IPR013785">
    <property type="entry name" value="Aldolase_TIM"/>
</dbReference>
<dbReference type="GO" id="GO:0016052">
    <property type="term" value="P:carbohydrate catabolic process"/>
    <property type="evidence" value="ECO:0007669"/>
    <property type="project" value="TreeGrafter"/>
</dbReference>
<dbReference type="PIRSF" id="PIRSF001357">
    <property type="entry name" value="DeoC"/>
    <property type="match status" value="1"/>
</dbReference>
<evidence type="ECO:0000256" key="1">
    <source>
        <dbReference type="ARBA" id="ARBA00022490"/>
    </source>
</evidence>
<evidence type="ECO:0000313" key="5">
    <source>
        <dbReference type="Proteomes" id="UP000664545"/>
    </source>
</evidence>
<dbReference type="InterPro" id="IPR002915">
    <property type="entry name" value="DeoC/FbaB/LacD_aldolase"/>
</dbReference>